<dbReference type="PATRIC" id="fig|361041.3.peg.3783"/>
<comment type="caution">
    <text evidence="5">The sequence shown here is derived from an EMBL/GenBank/DDBJ whole genome shotgun (WGS) entry which is preliminary data.</text>
</comment>
<dbReference type="OrthoDB" id="2633250at2"/>
<evidence type="ECO:0000313" key="5">
    <source>
        <dbReference type="EMBL" id="KKB80973.1"/>
    </source>
</evidence>
<feature type="binding site" evidence="3">
    <location>
        <position position="102"/>
    </location>
    <ligand>
        <name>substrate</name>
    </ligand>
</feature>
<feature type="domain" description="SMP-30/Gluconolactonase/LRE-like region" evidence="4">
    <location>
        <begin position="16"/>
        <end position="258"/>
    </location>
</feature>
<evidence type="ECO:0000256" key="1">
    <source>
        <dbReference type="ARBA" id="ARBA00008853"/>
    </source>
</evidence>
<comment type="similarity">
    <text evidence="1">Belongs to the SMP-30/CGR1 family.</text>
</comment>
<dbReference type="GO" id="GO:0019853">
    <property type="term" value="P:L-ascorbic acid biosynthetic process"/>
    <property type="evidence" value="ECO:0007669"/>
    <property type="project" value="TreeGrafter"/>
</dbReference>
<accession>A0A0F5LF46</accession>
<dbReference type="AlphaFoldDB" id="A0A0F5LF46"/>
<evidence type="ECO:0000313" key="6">
    <source>
        <dbReference type="Proteomes" id="UP000033514"/>
    </source>
</evidence>
<keyword evidence="3" id="KW-0479">Metal-binding</keyword>
<name>A0A0F5LF46_9HYPH</name>
<protein>
    <recommendedName>
        <fullName evidence="4">SMP-30/Gluconolactonase/LRE-like region domain-containing protein</fullName>
    </recommendedName>
</protein>
<dbReference type="PRINTS" id="PR01790">
    <property type="entry name" value="SMP30FAMILY"/>
</dbReference>
<dbReference type="Proteomes" id="UP000033514">
    <property type="component" value="Unassembled WGS sequence"/>
</dbReference>
<feature type="binding site" evidence="3">
    <location>
        <position position="200"/>
    </location>
    <ligand>
        <name>a divalent metal cation</name>
        <dbReference type="ChEBI" id="CHEBI:60240"/>
    </ligand>
</feature>
<dbReference type="Pfam" id="PF08450">
    <property type="entry name" value="SGL"/>
    <property type="match status" value="1"/>
</dbReference>
<dbReference type="InterPro" id="IPR011042">
    <property type="entry name" value="6-blade_b-propeller_TolB-like"/>
</dbReference>
<dbReference type="Gene3D" id="2.120.10.30">
    <property type="entry name" value="TolB, C-terminal domain"/>
    <property type="match status" value="1"/>
</dbReference>
<dbReference type="GO" id="GO:0004341">
    <property type="term" value="F:gluconolactonase activity"/>
    <property type="evidence" value="ECO:0007669"/>
    <property type="project" value="TreeGrafter"/>
</dbReference>
<organism evidence="5 6">
    <name type="scientific">Devosia soli</name>
    <dbReference type="NCBI Taxonomy" id="361041"/>
    <lineage>
        <taxon>Bacteria</taxon>
        <taxon>Pseudomonadati</taxon>
        <taxon>Pseudomonadota</taxon>
        <taxon>Alphaproteobacteria</taxon>
        <taxon>Hyphomicrobiales</taxon>
        <taxon>Devosiaceae</taxon>
        <taxon>Devosia</taxon>
    </lineage>
</organism>
<dbReference type="InterPro" id="IPR005511">
    <property type="entry name" value="SMP-30"/>
</dbReference>
<evidence type="ECO:0000256" key="3">
    <source>
        <dbReference type="PIRSR" id="PIRSR605511-2"/>
    </source>
</evidence>
<dbReference type="PANTHER" id="PTHR10907">
    <property type="entry name" value="REGUCALCIN"/>
    <property type="match status" value="1"/>
</dbReference>
<reference evidence="5 6" key="1">
    <citation type="submission" date="2015-03" db="EMBL/GenBank/DDBJ databases">
        <authorList>
            <person name="Hassan Y.I."/>
            <person name="Lepp D."/>
            <person name="Zhou T."/>
        </authorList>
    </citation>
    <scope>NUCLEOTIDE SEQUENCE [LARGE SCALE GENOMIC DNA]</scope>
    <source>
        <strain evidence="5 6">GH2-10</strain>
    </source>
</reference>
<dbReference type="PANTHER" id="PTHR10907:SF47">
    <property type="entry name" value="REGUCALCIN"/>
    <property type="match status" value="1"/>
</dbReference>
<dbReference type="InterPro" id="IPR013658">
    <property type="entry name" value="SGL"/>
</dbReference>
<feature type="active site" description="Proton donor/acceptor" evidence="2">
    <location>
        <position position="200"/>
    </location>
</feature>
<evidence type="ECO:0000259" key="4">
    <source>
        <dbReference type="Pfam" id="PF08450"/>
    </source>
</evidence>
<keyword evidence="3" id="KW-0862">Zinc</keyword>
<feature type="binding site" evidence="3">
    <location>
        <position position="104"/>
    </location>
    <ligand>
        <name>substrate</name>
    </ligand>
</feature>
<feature type="binding site" evidence="3">
    <location>
        <position position="152"/>
    </location>
    <ligand>
        <name>a divalent metal cation</name>
        <dbReference type="ChEBI" id="CHEBI:60240"/>
    </ligand>
</feature>
<dbReference type="EMBL" id="LAJG01000005">
    <property type="protein sequence ID" value="KKB80973.1"/>
    <property type="molecule type" value="Genomic_DNA"/>
</dbReference>
<proteinExistence type="inferred from homology"/>
<feature type="binding site" evidence="3">
    <location>
        <position position="18"/>
    </location>
    <ligand>
        <name>a divalent metal cation</name>
        <dbReference type="ChEBI" id="CHEBI:60240"/>
    </ligand>
</feature>
<dbReference type="STRING" id="361041.VW35_01995"/>
<evidence type="ECO:0000256" key="2">
    <source>
        <dbReference type="PIRSR" id="PIRSR605511-1"/>
    </source>
</evidence>
<dbReference type="SUPFAM" id="SSF63829">
    <property type="entry name" value="Calcium-dependent phosphotriesterase"/>
    <property type="match status" value="1"/>
</dbReference>
<keyword evidence="6" id="KW-1185">Reference proteome</keyword>
<dbReference type="GO" id="GO:0005509">
    <property type="term" value="F:calcium ion binding"/>
    <property type="evidence" value="ECO:0007669"/>
    <property type="project" value="TreeGrafter"/>
</dbReference>
<sequence>MPGFKAEPLVAAGNDVGESPVWDAASESLYWLDIPNGRIQRRTADGVVHRWTAPMMIGSIVLDRTGKLIAATERGFARLTLDGSQAQLDPIADILLKDSGKRFNGGACDRDGRFWAGTMRLQANPADPGGTLYCLSDDGQVSAHLDGFITQNGLAWSPDGRTMYVSDSHPTVRTIWALDFQDGSPSNRRVFSSDLPGRPDGASMDTDGCYWIAATDAGKILRLTPEGKIDAEVIVPVPNPTKLCFGGNDLRTGFITSLRSRNGAGGDVYVVELPFQGMPKTPACLP</sequence>
<comment type="cofactor">
    <cofactor evidence="3">
        <name>Zn(2+)</name>
        <dbReference type="ChEBI" id="CHEBI:29105"/>
    </cofactor>
    <text evidence="3">Binds 1 divalent metal cation per subunit.</text>
</comment>
<dbReference type="RefSeq" id="WP_046141321.1">
    <property type="nucleotide sequence ID" value="NZ_LAJG01000005.1"/>
</dbReference>
<gene>
    <name evidence="5" type="ORF">VW35_01995</name>
</gene>